<dbReference type="GO" id="GO:0003964">
    <property type="term" value="F:RNA-directed DNA polymerase activity"/>
    <property type="evidence" value="ECO:0007669"/>
    <property type="project" value="UniProtKB-KW"/>
</dbReference>
<feature type="non-terminal residue" evidence="1">
    <location>
        <position position="1"/>
    </location>
</feature>
<organism evidence="1">
    <name type="scientific">Tanacetum cinerariifolium</name>
    <name type="common">Dalmatian daisy</name>
    <name type="synonym">Chrysanthemum cinerariifolium</name>
    <dbReference type="NCBI Taxonomy" id="118510"/>
    <lineage>
        <taxon>Eukaryota</taxon>
        <taxon>Viridiplantae</taxon>
        <taxon>Streptophyta</taxon>
        <taxon>Embryophyta</taxon>
        <taxon>Tracheophyta</taxon>
        <taxon>Spermatophyta</taxon>
        <taxon>Magnoliopsida</taxon>
        <taxon>eudicotyledons</taxon>
        <taxon>Gunneridae</taxon>
        <taxon>Pentapetalae</taxon>
        <taxon>asterids</taxon>
        <taxon>campanulids</taxon>
        <taxon>Asterales</taxon>
        <taxon>Asteraceae</taxon>
        <taxon>Asteroideae</taxon>
        <taxon>Anthemideae</taxon>
        <taxon>Anthemidinae</taxon>
        <taxon>Tanacetum</taxon>
    </lineage>
</organism>
<evidence type="ECO:0000313" key="1">
    <source>
        <dbReference type="EMBL" id="GFC80816.1"/>
    </source>
</evidence>
<keyword evidence="1" id="KW-0695">RNA-directed DNA polymerase</keyword>
<dbReference type="EMBL" id="BKCJ011076877">
    <property type="protein sequence ID" value="GFC80816.1"/>
    <property type="molecule type" value="Genomic_DNA"/>
</dbReference>
<reference evidence="1" key="1">
    <citation type="journal article" date="2019" name="Sci. Rep.">
        <title>Draft genome of Tanacetum cinerariifolium, the natural source of mosquito coil.</title>
        <authorList>
            <person name="Yamashiro T."/>
            <person name="Shiraishi A."/>
            <person name="Satake H."/>
            <person name="Nakayama K."/>
        </authorList>
    </citation>
    <scope>NUCLEOTIDE SEQUENCE</scope>
</reference>
<keyword evidence="1" id="KW-0548">Nucleotidyltransferase</keyword>
<dbReference type="Pfam" id="PF08284">
    <property type="entry name" value="RVP_2"/>
    <property type="match status" value="1"/>
</dbReference>
<proteinExistence type="predicted"/>
<accession>A0A699R5H0</accession>
<name>A0A699R5H0_TANCI</name>
<protein>
    <submittedName>
        <fullName evidence="1">Reverse transcriptase domain-containing protein</fullName>
    </submittedName>
</protein>
<dbReference type="AlphaFoldDB" id="A0A699R5H0"/>
<keyword evidence="1" id="KW-0808">Transferase</keyword>
<gene>
    <name evidence="1" type="ORF">Tci_852786</name>
</gene>
<sequence length="135" mass="15414">KRKYIKKYPKRINHQNEGARARAYMMRTEDPQQNLNVVTSTFLVNDHYASILFDLGAKKSFVSIAFTPFIDITLSALDTSYEVELADGKIVRVPLLSGEILKIQGERPEKDPRSLSCMKADEKKVVNIPIVRNFL</sequence>
<comment type="caution">
    <text evidence="1">The sequence shown here is derived from an EMBL/GenBank/DDBJ whole genome shotgun (WGS) entry which is preliminary data.</text>
</comment>
<feature type="non-terminal residue" evidence="1">
    <location>
        <position position="135"/>
    </location>
</feature>